<evidence type="ECO:0000259" key="9">
    <source>
        <dbReference type="PROSITE" id="PS51645"/>
    </source>
</evidence>
<dbReference type="EMBL" id="CP144692">
    <property type="protein sequence ID" value="WVY98516.1"/>
    <property type="molecule type" value="Genomic_DNA"/>
</dbReference>
<dbReference type="InterPro" id="IPR006050">
    <property type="entry name" value="DNA_photolyase_N"/>
</dbReference>
<feature type="binding site" evidence="6">
    <location>
        <begin position="459"/>
        <end position="461"/>
    </location>
    <ligand>
        <name>FAD</name>
        <dbReference type="ChEBI" id="CHEBI:57692"/>
    </ligand>
</feature>
<dbReference type="GO" id="GO:0043153">
    <property type="term" value="P:entrainment of circadian clock by photoperiod"/>
    <property type="evidence" value="ECO:0007669"/>
    <property type="project" value="TreeGrafter"/>
</dbReference>
<organism evidence="10 11">
    <name type="scientific">Vigna mungo</name>
    <name type="common">Black gram</name>
    <name type="synonym">Phaseolus mungo</name>
    <dbReference type="NCBI Taxonomy" id="3915"/>
    <lineage>
        <taxon>Eukaryota</taxon>
        <taxon>Viridiplantae</taxon>
        <taxon>Streptophyta</taxon>
        <taxon>Embryophyta</taxon>
        <taxon>Tracheophyta</taxon>
        <taxon>Spermatophyta</taxon>
        <taxon>Magnoliopsida</taxon>
        <taxon>eudicotyledons</taxon>
        <taxon>Gunneridae</taxon>
        <taxon>Pentapetalae</taxon>
        <taxon>rosids</taxon>
        <taxon>fabids</taxon>
        <taxon>Fabales</taxon>
        <taxon>Fabaceae</taxon>
        <taxon>Papilionoideae</taxon>
        <taxon>50 kb inversion clade</taxon>
        <taxon>NPAAA clade</taxon>
        <taxon>indigoferoid/millettioid clade</taxon>
        <taxon>Phaseoleae</taxon>
        <taxon>Vigna</taxon>
    </lineage>
</organism>
<keyword evidence="5" id="KW-0157">Chromophore</keyword>
<dbReference type="Gene3D" id="1.25.40.80">
    <property type="match status" value="1"/>
</dbReference>
<dbReference type="GO" id="GO:0009882">
    <property type="term" value="F:blue light photoreceptor activity"/>
    <property type="evidence" value="ECO:0007669"/>
    <property type="project" value="InterPro"/>
</dbReference>
<feature type="compositionally biased region" description="Polar residues" evidence="8">
    <location>
        <begin position="599"/>
        <end position="615"/>
    </location>
</feature>
<evidence type="ECO:0000256" key="1">
    <source>
        <dbReference type="ARBA" id="ARBA00001932"/>
    </source>
</evidence>
<dbReference type="GO" id="GO:0005634">
    <property type="term" value="C:nucleus"/>
    <property type="evidence" value="ECO:0007669"/>
    <property type="project" value="TreeGrafter"/>
</dbReference>
<reference evidence="10 11" key="1">
    <citation type="journal article" date="2023" name="Life. Sci Alliance">
        <title>Evolutionary insights into 3D genome organization and epigenetic landscape of Vigna mungo.</title>
        <authorList>
            <person name="Junaid A."/>
            <person name="Singh B."/>
            <person name="Bhatia S."/>
        </authorList>
    </citation>
    <scope>NUCLEOTIDE SEQUENCE [LARGE SCALE GENOMIC DNA]</scope>
    <source>
        <strain evidence="10">Urdbean</strain>
    </source>
</reference>
<evidence type="ECO:0000313" key="10">
    <source>
        <dbReference type="EMBL" id="WVY98516.1"/>
    </source>
</evidence>
<dbReference type="InterPro" id="IPR018394">
    <property type="entry name" value="DNA_photolyase_1_CS_C"/>
</dbReference>
<comment type="similarity">
    <text evidence="2">Belongs to the DNA photolyase class-1 family.</text>
</comment>
<feature type="region of interest" description="Disordered" evidence="8">
    <location>
        <begin position="594"/>
        <end position="622"/>
    </location>
</feature>
<dbReference type="InterPro" id="IPR005101">
    <property type="entry name" value="Cryptochr/Photolyase_FAD-bd"/>
</dbReference>
<evidence type="ECO:0000256" key="5">
    <source>
        <dbReference type="ARBA" id="ARBA00022991"/>
    </source>
</evidence>
<dbReference type="PANTHER" id="PTHR11455">
    <property type="entry name" value="CRYPTOCHROME"/>
    <property type="match status" value="1"/>
</dbReference>
<dbReference type="InterPro" id="IPR014729">
    <property type="entry name" value="Rossmann-like_a/b/a_fold"/>
</dbReference>
<feature type="site" description="Electron transfer via tryptophanyl radical" evidence="7">
    <location>
        <position position="393"/>
    </location>
</feature>
<dbReference type="GO" id="GO:0006950">
    <property type="term" value="P:response to stress"/>
    <property type="evidence" value="ECO:0007669"/>
    <property type="project" value="UniProtKB-ARBA"/>
</dbReference>
<evidence type="ECO:0000313" key="11">
    <source>
        <dbReference type="Proteomes" id="UP001374535"/>
    </source>
</evidence>
<dbReference type="Gene3D" id="1.10.579.10">
    <property type="entry name" value="DNA Cyclobutane Dipyrimidine Photolyase, subunit A, domain 3"/>
    <property type="match status" value="1"/>
</dbReference>
<dbReference type="GO" id="GO:0032922">
    <property type="term" value="P:circadian regulation of gene expression"/>
    <property type="evidence" value="ECO:0007669"/>
    <property type="project" value="TreeGrafter"/>
</dbReference>
<sequence>MMACLSCFVVHGFELNPAIYAPEPSYSSLVSFDSFVLLRKFQIEVLQPLPGSSAALCCVVLVTIFNRKPQSFKESFMGMNKTIVWFRRDLRIEDNPALAAAAREGSVFPVYIWCPKDEGQFYPGRVSRWWLGHSLAQLDNSLKSLGAELVLIKTDSTLEALLECANAIQATNVVFNHLYDPVSLVRDHNIKEKLVEHGIGVQSYNGDLLFEPWNIYDESGHAFTAFAPFWNKCLQMQMQALSSIPSCQLILAEGKVGKCSIEELGLEDESEKSSNALLGRAWCPGWNKTEKALREFFEQHLLHYSKNRLKIGGDSTSLLSPYIHFGELSVRKVFQLARAKQILWANEGNNAGEESVTLFLRAIGLREYSRYLCFNFPFTLEKPLLGNLTYFPWETDPDKFKAWRQGRTGYPLVDAGMRELWATGWIHNKIRVIVSSFAVKMLLIPWRWGMKYFWDTLLDADLESDILGWQYISGCLPDGHKLERLDDPAIHGAKFDPEGEYVRQWLPELARMPAEWIHHPWNAPLTVLRASGVELGQNYPKPIIDIDVAREQLTEAIFKMWENEAASKGSGSEGRHEVVDESENLAIPKVFLKDKAPPANSSSNDQKVPTLHQPQNDPPHRKRLKCSAEINHKQNSSQNLSKDTGVSIIDQEISSTAESSCRRQSSSTYSFSVPEQCSSSSNMRCSWQDQLDMETSSSKDGKYNYICKGLRSSLRTFSTLLNVFT</sequence>
<dbReference type="PROSITE" id="PS00394">
    <property type="entry name" value="DNA_PHOTOLYASES_1_1"/>
    <property type="match status" value="1"/>
</dbReference>
<dbReference type="AlphaFoldDB" id="A0AAQ3RLH8"/>
<dbReference type="GO" id="GO:0003677">
    <property type="term" value="F:DNA binding"/>
    <property type="evidence" value="ECO:0007669"/>
    <property type="project" value="TreeGrafter"/>
</dbReference>
<feature type="site" description="Electron transfer via tryptophanyl radical" evidence="7">
    <location>
        <position position="469"/>
    </location>
</feature>
<dbReference type="FunFam" id="1.10.579.10:FF:000003">
    <property type="entry name" value="Deoxyribodipyrimidine photo-lyase"/>
    <property type="match status" value="1"/>
</dbReference>
<feature type="binding site" evidence="6">
    <location>
        <position position="359"/>
    </location>
    <ligand>
        <name>FAD</name>
        <dbReference type="ChEBI" id="CHEBI:57692"/>
    </ligand>
</feature>
<keyword evidence="4 6" id="KW-0274">FAD</keyword>
<evidence type="ECO:0000256" key="6">
    <source>
        <dbReference type="PIRSR" id="PIRSR602081-1"/>
    </source>
</evidence>
<feature type="binding site" evidence="6">
    <location>
        <begin position="316"/>
        <end position="320"/>
    </location>
    <ligand>
        <name>FAD</name>
        <dbReference type="ChEBI" id="CHEBI:57692"/>
    </ligand>
</feature>
<dbReference type="SUPFAM" id="SSF52425">
    <property type="entry name" value="Cryptochrome/photolyase, N-terminal domain"/>
    <property type="match status" value="1"/>
</dbReference>
<dbReference type="Pfam" id="PF00875">
    <property type="entry name" value="DNA_photolyase"/>
    <property type="match status" value="1"/>
</dbReference>
<name>A0AAQ3RLH8_VIGMU</name>
<evidence type="ECO:0000256" key="4">
    <source>
        <dbReference type="ARBA" id="ARBA00022827"/>
    </source>
</evidence>
<feature type="domain" description="Photolyase/cryptochrome alpha/beta" evidence="9">
    <location>
        <begin position="80"/>
        <end position="209"/>
    </location>
</feature>
<proteinExistence type="inferred from homology"/>
<dbReference type="PROSITE" id="PS51645">
    <property type="entry name" value="PHR_CRY_ALPHA_BETA"/>
    <property type="match status" value="1"/>
</dbReference>
<feature type="site" description="Electron transfer via tryptophanyl radical" evidence="7">
    <location>
        <position position="446"/>
    </location>
</feature>
<keyword evidence="11" id="KW-1185">Reference proteome</keyword>
<dbReference type="GO" id="GO:0006139">
    <property type="term" value="P:nucleobase-containing compound metabolic process"/>
    <property type="evidence" value="ECO:0007669"/>
    <property type="project" value="UniProtKB-ARBA"/>
</dbReference>
<dbReference type="NCBIfam" id="TIGR02766">
    <property type="entry name" value="crypt_chrom_pln"/>
    <property type="match status" value="1"/>
</dbReference>
<dbReference type="PANTHER" id="PTHR11455:SF60">
    <property type="entry name" value="CRYPTOCHROME 2B APOPROTEIN"/>
    <property type="match status" value="1"/>
</dbReference>
<keyword evidence="3 6" id="KW-0285">Flavoprotein</keyword>
<evidence type="ECO:0000256" key="8">
    <source>
        <dbReference type="SAM" id="MobiDB-lite"/>
    </source>
</evidence>
<dbReference type="SUPFAM" id="SSF48173">
    <property type="entry name" value="Cryptochrome/photolyase FAD-binding domain"/>
    <property type="match status" value="1"/>
</dbReference>
<dbReference type="InterPro" id="IPR036155">
    <property type="entry name" value="Crypto/Photolyase_N_sf"/>
</dbReference>
<evidence type="ECO:0000256" key="2">
    <source>
        <dbReference type="ARBA" id="ARBA00005862"/>
    </source>
</evidence>
<dbReference type="InterPro" id="IPR036134">
    <property type="entry name" value="Crypto/Photolyase_FAD-like_sf"/>
</dbReference>
<dbReference type="InterPro" id="IPR014134">
    <property type="entry name" value="Cryptochrome_pln"/>
</dbReference>
<evidence type="ECO:0000256" key="7">
    <source>
        <dbReference type="PIRSR" id="PIRSR602081-2"/>
    </source>
</evidence>
<gene>
    <name evidence="10" type="ORF">V8G54_030667</name>
</gene>
<dbReference type="GO" id="GO:0071949">
    <property type="term" value="F:FAD binding"/>
    <property type="evidence" value="ECO:0007669"/>
    <property type="project" value="TreeGrafter"/>
</dbReference>
<protein>
    <recommendedName>
        <fullName evidence="9">Photolyase/cryptochrome alpha/beta domain-containing protein</fullName>
    </recommendedName>
</protein>
<comment type="cofactor">
    <cofactor evidence="1">
        <name>(6R)-5,10-methylene-5,6,7,8-tetrahydrofolate</name>
        <dbReference type="ChEBI" id="CHEBI:15636"/>
    </cofactor>
</comment>
<dbReference type="Gene3D" id="3.40.50.620">
    <property type="entry name" value="HUPs"/>
    <property type="match status" value="1"/>
</dbReference>
<accession>A0AAQ3RLH8</accession>
<feature type="binding site" evidence="6">
    <location>
        <position position="304"/>
    </location>
    <ligand>
        <name>FAD</name>
        <dbReference type="ChEBI" id="CHEBI:57692"/>
    </ligand>
</feature>
<dbReference type="Pfam" id="PF03441">
    <property type="entry name" value="FAD_binding_7"/>
    <property type="match status" value="1"/>
</dbReference>
<dbReference type="PRINTS" id="PR00147">
    <property type="entry name" value="DNAPHOTLYASE"/>
</dbReference>
<dbReference type="GO" id="GO:0005737">
    <property type="term" value="C:cytoplasm"/>
    <property type="evidence" value="ECO:0007669"/>
    <property type="project" value="TreeGrafter"/>
</dbReference>
<dbReference type="Proteomes" id="UP001374535">
    <property type="component" value="Chromosome 9"/>
</dbReference>
<dbReference type="GO" id="GO:0003904">
    <property type="term" value="F:deoxyribodipyrimidine photo-lyase activity"/>
    <property type="evidence" value="ECO:0007669"/>
    <property type="project" value="TreeGrafter"/>
</dbReference>
<comment type="cofactor">
    <cofactor evidence="6">
        <name>FAD</name>
        <dbReference type="ChEBI" id="CHEBI:57692"/>
    </cofactor>
    <text evidence="6">Binds 1 FAD per subunit.</text>
</comment>
<dbReference type="InterPro" id="IPR002081">
    <property type="entry name" value="Cryptochrome/DNA_photolyase_1"/>
</dbReference>
<evidence type="ECO:0000256" key="3">
    <source>
        <dbReference type="ARBA" id="ARBA00022630"/>
    </source>
</evidence>